<sequence length="86" mass="9839">MRNFMRCQIQLWLDINPPCGLMIPDTHLGENIARQGCLMIKQCRTFFAEFKREASGYVFDQGYSHIEASRSLGAVESALRGWVSQL</sequence>
<evidence type="ECO:0000313" key="2">
    <source>
        <dbReference type="Proteomes" id="UP000267078"/>
    </source>
</evidence>
<dbReference type="EMBL" id="RBUI01000054">
    <property type="protein sequence ID" value="RMU90044.1"/>
    <property type="molecule type" value="Genomic_DNA"/>
</dbReference>
<organism evidence="1 2">
    <name type="scientific">Pseudomonas savastanoi pv. phaseolicola</name>
    <name type="common">Pseudomonas syringae pv. phaseolicola</name>
    <dbReference type="NCBI Taxonomy" id="319"/>
    <lineage>
        <taxon>Bacteria</taxon>
        <taxon>Pseudomonadati</taxon>
        <taxon>Pseudomonadota</taxon>
        <taxon>Gammaproteobacteria</taxon>
        <taxon>Pseudomonadales</taxon>
        <taxon>Pseudomonadaceae</taxon>
        <taxon>Pseudomonas</taxon>
    </lineage>
</organism>
<dbReference type="GO" id="GO:0004803">
    <property type="term" value="F:transposase activity"/>
    <property type="evidence" value="ECO:0007669"/>
    <property type="project" value="InterPro"/>
</dbReference>
<comment type="caution">
    <text evidence="1">The sequence shown here is derived from an EMBL/GenBank/DDBJ whole genome shotgun (WGS) entry which is preliminary data.</text>
</comment>
<dbReference type="InterPro" id="IPR002514">
    <property type="entry name" value="Transposase_8"/>
</dbReference>
<dbReference type="GO" id="GO:0006313">
    <property type="term" value="P:DNA transposition"/>
    <property type="evidence" value="ECO:0007669"/>
    <property type="project" value="InterPro"/>
</dbReference>
<gene>
    <name evidence="1" type="ORF">ALP21_200316</name>
</gene>
<dbReference type="Pfam" id="PF01527">
    <property type="entry name" value="HTH_Tnp_1"/>
    <property type="match status" value="1"/>
</dbReference>
<dbReference type="AlphaFoldDB" id="A0A7Z6UUJ8"/>
<dbReference type="Proteomes" id="UP000267078">
    <property type="component" value="Unassembled WGS sequence"/>
</dbReference>
<proteinExistence type="predicted"/>
<evidence type="ECO:0000313" key="1">
    <source>
        <dbReference type="EMBL" id="RMU90044.1"/>
    </source>
</evidence>
<dbReference type="GO" id="GO:0003677">
    <property type="term" value="F:DNA binding"/>
    <property type="evidence" value="ECO:0007669"/>
    <property type="project" value="InterPro"/>
</dbReference>
<name>A0A7Z6UUJ8_PSESH</name>
<reference evidence="1 2" key="1">
    <citation type="submission" date="2018-08" db="EMBL/GenBank/DDBJ databases">
        <title>Recombination of ecologically and evolutionarily significant loci maintains genetic cohesion in the Pseudomonas syringae species complex.</title>
        <authorList>
            <person name="Dillon M."/>
            <person name="Thakur S."/>
            <person name="Almeida R.N.D."/>
            <person name="Weir B.S."/>
            <person name="Guttman D.S."/>
        </authorList>
    </citation>
    <scope>NUCLEOTIDE SEQUENCE [LARGE SCALE GENOMIC DNA]</scope>
    <source>
        <strain evidence="1 2">1449B</strain>
    </source>
</reference>
<protein>
    <submittedName>
        <fullName evidence="1">Uncharacterized protein</fullName>
    </submittedName>
</protein>
<accession>A0A7Z6UUJ8</accession>